<feature type="transmembrane region" description="Helical" evidence="6">
    <location>
        <begin position="85"/>
        <end position="104"/>
    </location>
</feature>
<protein>
    <submittedName>
        <fullName evidence="8">MFS transporter</fullName>
    </submittedName>
</protein>
<keyword evidence="4 6" id="KW-1133">Transmembrane helix</keyword>
<reference evidence="9" key="1">
    <citation type="journal article" date="2019" name="Int. J. Syst. Evol. Microbiol.">
        <title>The Global Catalogue of Microorganisms (GCM) 10K type strain sequencing project: providing services to taxonomists for standard genome sequencing and annotation.</title>
        <authorList>
            <consortium name="The Broad Institute Genomics Platform"/>
            <consortium name="The Broad Institute Genome Sequencing Center for Infectious Disease"/>
            <person name="Wu L."/>
            <person name="Ma J."/>
        </authorList>
    </citation>
    <scope>NUCLEOTIDE SEQUENCE [LARGE SCALE GENOMIC DNA]</scope>
    <source>
        <strain evidence="9">CCUG 54356</strain>
    </source>
</reference>
<name>A0ABW3UA75_9GAMM</name>
<evidence type="ECO:0000259" key="7">
    <source>
        <dbReference type="PROSITE" id="PS50850"/>
    </source>
</evidence>
<dbReference type="EMBL" id="JBHTLR010000017">
    <property type="protein sequence ID" value="MFD1217567.1"/>
    <property type="molecule type" value="Genomic_DNA"/>
</dbReference>
<feature type="domain" description="Major facilitator superfamily (MFS) profile" evidence="7">
    <location>
        <begin position="13"/>
        <end position="402"/>
    </location>
</feature>
<keyword evidence="2" id="KW-0813">Transport</keyword>
<dbReference type="Proteomes" id="UP001597264">
    <property type="component" value="Unassembled WGS sequence"/>
</dbReference>
<keyword evidence="5 6" id="KW-0472">Membrane</keyword>
<gene>
    <name evidence="8" type="ORF">ACFQ2X_13210</name>
</gene>
<evidence type="ECO:0000256" key="2">
    <source>
        <dbReference type="ARBA" id="ARBA00022448"/>
    </source>
</evidence>
<feature type="transmembrane region" description="Helical" evidence="6">
    <location>
        <begin position="51"/>
        <end position="73"/>
    </location>
</feature>
<sequence length="416" mass="43964">MPIANPRTTLLAVLLVSLVGTAGIALPYPVLAPMFLEGPTNDLTHFMGMPPKLLLGLVLALFPLGLLLGSSVIGGLSDHFGRKRVLMSTLLLASIGYALSATALLQQNFILFAVARFLTGVCQGNIAIARAIAADLHPAIDRTRALSLAMACTYAGWLLGPLSGGYLVTLGVDAVFWFAGLAVIVCTALVQFGIQADRPLAGHRPSLLTLARAQNSLALWKEPAIFPLALFNLLFCLGVNAFYEFYPFWLVEKFGFAPHQIAWNTVAVTGTMIATSALVVPAMQRRFGSTALVLKGALALGTLLLFLPLAGLISVYPVFALIGIGIATVNGVFPALMSERFEQFGQGRIMGLLTANFCLASVIIALVGSGVALVGSHWSLVLGALLCFAGAAQFAWQRHRTASPRLSSSIAKSPVH</sequence>
<comment type="caution">
    <text evidence="8">The sequence shown here is derived from an EMBL/GenBank/DDBJ whole genome shotgun (WGS) entry which is preliminary data.</text>
</comment>
<feature type="transmembrane region" description="Helical" evidence="6">
    <location>
        <begin position="224"/>
        <end position="249"/>
    </location>
</feature>
<feature type="transmembrane region" description="Helical" evidence="6">
    <location>
        <begin position="174"/>
        <end position="194"/>
    </location>
</feature>
<organism evidence="8 9">
    <name type="scientific">Microbulbifer celer</name>
    <dbReference type="NCBI Taxonomy" id="435905"/>
    <lineage>
        <taxon>Bacteria</taxon>
        <taxon>Pseudomonadati</taxon>
        <taxon>Pseudomonadota</taxon>
        <taxon>Gammaproteobacteria</taxon>
        <taxon>Cellvibrionales</taxon>
        <taxon>Microbulbiferaceae</taxon>
        <taxon>Microbulbifer</taxon>
    </lineage>
</organism>
<feature type="transmembrane region" description="Helical" evidence="6">
    <location>
        <begin position="145"/>
        <end position="168"/>
    </location>
</feature>
<evidence type="ECO:0000313" key="9">
    <source>
        <dbReference type="Proteomes" id="UP001597264"/>
    </source>
</evidence>
<accession>A0ABW3UA75</accession>
<dbReference type="SUPFAM" id="SSF103473">
    <property type="entry name" value="MFS general substrate transporter"/>
    <property type="match status" value="1"/>
</dbReference>
<evidence type="ECO:0000256" key="5">
    <source>
        <dbReference type="ARBA" id="ARBA00023136"/>
    </source>
</evidence>
<evidence type="ECO:0000256" key="4">
    <source>
        <dbReference type="ARBA" id="ARBA00022989"/>
    </source>
</evidence>
<keyword evidence="3 6" id="KW-0812">Transmembrane</keyword>
<dbReference type="PANTHER" id="PTHR23504:SF15">
    <property type="entry name" value="MAJOR FACILITATOR SUPERFAMILY (MFS) PROFILE DOMAIN-CONTAINING PROTEIN"/>
    <property type="match status" value="1"/>
</dbReference>
<dbReference type="InterPro" id="IPR005829">
    <property type="entry name" value="Sugar_transporter_CS"/>
</dbReference>
<feature type="transmembrane region" description="Helical" evidence="6">
    <location>
        <begin position="378"/>
        <end position="396"/>
    </location>
</feature>
<proteinExistence type="predicted"/>
<feature type="transmembrane region" description="Helical" evidence="6">
    <location>
        <begin position="292"/>
        <end position="313"/>
    </location>
</feature>
<dbReference type="PANTHER" id="PTHR23504">
    <property type="entry name" value="MAJOR FACILITATOR SUPERFAMILY DOMAIN-CONTAINING PROTEIN 10"/>
    <property type="match status" value="1"/>
</dbReference>
<evidence type="ECO:0000256" key="6">
    <source>
        <dbReference type="SAM" id="Phobius"/>
    </source>
</evidence>
<dbReference type="PROSITE" id="PS50850">
    <property type="entry name" value="MFS"/>
    <property type="match status" value="1"/>
</dbReference>
<dbReference type="InterPro" id="IPR036259">
    <property type="entry name" value="MFS_trans_sf"/>
</dbReference>
<evidence type="ECO:0000256" key="3">
    <source>
        <dbReference type="ARBA" id="ARBA00022692"/>
    </source>
</evidence>
<feature type="transmembrane region" description="Helical" evidence="6">
    <location>
        <begin position="261"/>
        <end position="280"/>
    </location>
</feature>
<feature type="transmembrane region" description="Helical" evidence="6">
    <location>
        <begin position="349"/>
        <end position="372"/>
    </location>
</feature>
<evidence type="ECO:0000313" key="8">
    <source>
        <dbReference type="EMBL" id="MFD1217567.1"/>
    </source>
</evidence>
<dbReference type="Pfam" id="PF07690">
    <property type="entry name" value="MFS_1"/>
    <property type="match status" value="1"/>
</dbReference>
<evidence type="ECO:0000256" key="1">
    <source>
        <dbReference type="ARBA" id="ARBA00004141"/>
    </source>
</evidence>
<dbReference type="PROSITE" id="PS00216">
    <property type="entry name" value="SUGAR_TRANSPORT_1"/>
    <property type="match status" value="1"/>
</dbReference>
<dbReference type="RefSeq" id="WP_230436061.1">
    <property type="nucleotide sequence ID" value="NZ_CP087715.1"/>
</dbReference>
<keyword evidence="9" id="KW-1185">Reference proteome</keyword>
<feature type="transmembrane region" description="Helical" evidence="6">
    <location>
        <begin position="319"/>
        <end position="337"/>
    </location>
</feature>
<dbReference type="InterPro" id="IPR020846">
    <property type="entry name" value="MFS_dom"/>
</dbReference>
<comment type="subcellular location">
    <subcellularLocation>
        <location evidence="1">Membrane</location>
        <topology evidence="1">Multi-pass membrane protein</topology>
    </subcellularLocation>
</comment>
<feature type="transmembrane region" description="Helical" evidence="6">
    <location>
        <begin position="110"/>
        <end position="133"/>
    </location>
</feature>
<dbReference type="Gene3D" id="1.20.1250.20">
    <property type="entry name" value="MFS general substrate transporter like domains"/>
    <property type="match status" value="1"/>
</dbReference>
<dbReference type="InterPro" id="IPR011701">
    <property type="entry name" value="MFS"/>
</dbReference>